<keyword evidence="2" id="KW-1185">Reference proteome</keyword>
<dbReference type="Proteomes" id="UP000824120">
    <property type="component" value="Chromosome 4"/>
</dbReference>
<gene>
    <name evidence="1" type="ORF">H5410_021703</name>
</gene>
<dbReference type="AlphaFoldDB" id="A0A9J5ZHY9"/>
<sequence length="271" mass="31420">MQKNGYNCQLKDLVMSYIPHFFHNEKVLPFKITYHPSLLVYLGGAERPPILRVYVDEIPIEEDYNLEEDQQDMLNDEFDAVDMNNHDAEIGKDEVLDFESNNHPTPIVGSNIPCPPTRDMSNQLRTELGCKVSYWKFYKGMEHAKSNVRGTHEHRYAVFNVYLTKFEDPLCGSSKARPRRTSRAVVITTDRGSSRGKLQGKTTEVFTGREDLDGKDGRLLLVLGYWDSDYCDQLEVVHFDLEIIKWLLIYQAFCPGNRYIIVYTISFEFII</sequence>
<accession>A0A9J5ZHY9</accession>
<organism evidence="1 2">
    <name type="scientific">Solanum commersonii</name>
    <name type="common">Commerson's wild potato</name>
    <name type="synonym">Commerson's nightshade</name>
    <dbReference type="NCBI Taxonomy" id="4109"/>
    <lineage>
        <taxon>Eukaryota</taxon>
        <taxon>Viridiplantae</taxon>
        <taxon>Streptophyta</taxon>
        <taxon>Embryophyta</taxon>
        <taxon>Tracheophyta</taxon>
        <taxon>Spermatophyta</taxon>
        <taxon>Magnoliopsida</taxon>
        <taxon>eudicotyledons</taxon>
        <taxon>Gunneridae</taxon>
        <taxon>Pentapetalae</taxon>
        <taxon>asterids</taxon>
        <taxon>lamiids</taxon>
        <taxon>Solanales</taxon>
        <taxon>Solanaceae</taxon>
        <taxon>Solanoideae</taxon>
        <taxon>Solaneae</taxon>
        <taxon>Solanum</taxon>
    </lineage>
</organism>
<name>A0A9J5ZHY9_SOLCO</name>
<dbReference type="EMBL" id="JACXVP010000004">
    <property type="protein sequence ID" value="KAG5610422.1"/>
    <property type="molecule type" value="Genomic_DNA"/>
</dbReference>
<proteinExistence type="predicted"/>
<evidence type="ECO:0000313" key="1">
    <source>
        <dbReference type="EMBL" id="KAG5610422.1"/>
    </source>
</evidence>
<reference evidence="1 2" key="1">
    <citation type="submission" date="2020-09" db="EMBL/GenBank/DDBJ databases">
        <title>De no assembly of potato wild relative species, Solanum commersonii.</title>
        <authorList>
            <person name="Cho K."/>
        </authorList>
    </citation>
    <scope>NUCLEOTIDE SEQUENCE [LARGE SCALE GENOMIC DNA]</scope>
    <source>
        <strain evidence="1">LZ3.2</strain>
        <tissue evidence="1">Leaf</tissue>
    </source>
</reference>
<comment type="caution">
    <text evidence="1">The sequence shown here is derived from an EMBL/GenBank/DDBJ whole genome shotgun (WGS) entry which is preliminary data.</text>
</comment>
<protein>
    <submittedName>
        <fullName evidence="1">Uncharacterized protein</fullName>
    </submittedName>
</protein>
<evidence type="ECO:0000313" key="2">
    <source>
        <dbReference type="Proteomes" id="UP000824120"/>
    </source>
</evidence>